<evidence type="ECO:0000313" key="1">
    <source>
        <dbReference type="EMBL" id="GME75142.1"/>
    </source>
</evidence>
<comment type="caution">
    <text evidence="1">The sequence shown here is derived from an EMBL/GenBank/DDBJ whole genome shotgun (WGS) entry which is preliminary data.</text>
</comment>
<gene>
    <name evidence="1" type="ORF">Amon02_000204100</name>
</gene>
<keyword evidence="2" id="KW-1185">Reference proteome</keyword>
<dbReference type="EMBL" id="BSXS01001124">
    <property type="protein sequence ID" value="GME75142.1"/>
    <property type="molecule type" value="Genomic_DNA"/>
</dbReference>
<organism evidence="1 2">
    <name type="scientific">Ambrosiozyma monospora</name>
    <name type="common">Yeast</name>
    <name type="synonym">Endomycopsis monosporus</name>
    <dbReference type="NCBI Taxonomy" id="43982"/>
    <lineage>
        <taxon>Eukaryota</taxon>
        <taxon>Fungi</taxon>
        <taxon>Dikarya</taxon>
        <taxon>Ascomycota</taxon>
        <taxon>Saccharomycotina</taxon>
        <taxon>Pichiomycetes</taxon>
        <taxon>Pichiales</taxon>
        <taxon>Pichiaceae</taxon>
        <taxon>Ambrosiozyma</taxon>
    </lineage>
</organism>
<evidence type="ECO:0000313" key="2">
    <source>
        <dbReference type="Proteomes" id="UP001165064"/>
    </source>
</evidence>
<proteinExistence type="predicted"/>
<sequence>MFELPISYTTLGVLLSIFGNLLISISLNIQKSAHLDLESSNQTVHKYYTNIKWQIGFILMSLGEIGNFVSYGLAPVSLVAPLGVVTIISNSTFVAPVLFHEPIGVMCLFGTFLCAFGVVLMISCSMNSGQTVDPIDDPFEYVDGVVWSTSTLLYLVVTVCLGSFLVASMAFLNQKHKKRTIKYVLSNLTIVALFGAYTATSTKLLSSIVEFAPFNKIMTNYRSYILLLIIIVTSVFQIKYLNKCLRIANASTVVPIHFVFFTTSVLVCSVVVFHDFSRKTPIEGFIFVLGAFLTFTGVFFICGIRGSDNNEVRTRIDTTASPEPNQSQSQGQFTDQHELNMNVNTTTNNKNITNIPPIVLPDSMESLESLGSDCDTTEQPIPLLAPPVQFNQNQQSQQSQPPMRYLIQSSKSTPELPGLKSSLRSPSASPTGRRQWPVSMFAPLLSLSSSSENANSNANANGDTQMNNNNYGTTTQSQPQSTDPQTQQQDTTLTTTDYHSITSLSPSKYKKTSEFG</sequence>
<reference evidence="1" key="1">
    <citation type="submission" date="2023-04" db="EMBL/GenBank/DDBJ databases">
        <title>Ambrosiozyma monospora NBRC 10751.</title>
        <authorList>
            <person name="Ichikawa N."/>
            <person name="Sato H."/>
            <person name="Tonouchi N."/>
        </authorList>
    </citation>
    <scope>NUCLEOTIDE SEQUENCE</scope>
    <source>
        <strain evidence="1">NBRC 10751</strain>
    </source>
</reference>
<accession>A0ACB5SWJ8</accession>
<protein>
    <submittedName>
        <fullName evidence="1">Unnamed protein product</fullName>
    </submittedName>
</protein>
<dbReference type="Proteomes" id="UP001165064">
    <property type="component" value="Unassembled WGS sequence"/>
</dbReference>
<name>A0ACB5SWJ8_AMBMO</name>